<keyword evidence="3" id="KW-1185">Reference proteome</keyword>
<feature type="compositionally biased region" description="Basic and acidic residues" evidence="1">
    <location>
        <begin position="140"/>
        <end position="151"/>
    </location>
</feature>
<dbReference type="EMBL" id="JAJSOW010000108">
    <property type="protein sequence ID" value="KAI9154591.1"/>
    <property type="molecule type" value="Genomic_DNA"/>
</dbReference>
<reference evidence="2" key="2">
    <citation type="submission" date="2023-02" db="EMBL/GenBank/DDBJ databases">
        <authorList>
            <person name="Swenson N.G."/>
            <person name="Wegrzyn J.L."/>
            <person name="Mcevoy S.L."/>
        </authorList>
    </citation>
    <scope>NUCLEOTIDE SEQUENCE</scope>
    <source>
        <strain evidence="2">91603</strain>
        <tissue evidence="2">Leaf</tissue>
    </source>
</reference>
<gene>
    <name evidence="2" type="ORF">LWI28_028499</name>
</gene>
<proteinExistence type="predicted"/>
<comment type="caution">
    <text evidence="2">The sequence shown here is derived from an EMBL/GenBank/DDBJ whole genome shotgun (WGS) entry which is preliminary data.</text>
</comment>
<evidence type="ECO:0000256" key="1">
    <source>
        <dbReference type="SAM" id="MobiDB-lite"/>
    </source>
</evidence>
<evidence type="ECO:0000313" key="3">
    <source>
        <dbReference type="Proteomes" id="UP001064489"/>
    </source>
</evidence>
<dbReference type="AlphaFoldDB" id="A0AAD5NFL6"/>
<reference evidence="2" key="1">
    <citation type="journal article" date="2022" name="Plant J.">
        <title>Strategies of tolerance reflected in two North American maple genomes.</title>
        <authorList>
            <person name="McEvoy S.L."/>
            <person name="Sezen U.U."/>
            <person name="Trouern-Trend A."/>
            <person name="McMahon S.M."/>
            <person name="Schaberg P.G."/>
            <person name="Yang J."/>
            <person name="Wegrzyn J.L."/>
            <person name="Swenson N.G."/>
        </authorList>
    </citation>
    <scope>NUCLEOTIDE SEQUENCE</scope>
    <source>
        <strain evidence="2">91603</strain>
    </source>
</reference>
<name>A0AAD5NFL6_ACENE</name>
<evidence type="ECO:0008006" key="4">
    <source>
        <dbReference type="Google" id="ProtNLM"/>
    </source>
</evidence>
<accession>A0AAD5NFL6</accession>
<dbReference type="PANTHER" id="PTHR34222">
    <property type="entry name" value="GAG_PRE-INTEGRS DOMAIN-CONTAINING PROTEIN"/>
    <property type="match status" value="1"/>
</dbReference>
<feature type="compositionally biased region" description="Polar residues" evidence="1">
    <location>
        <begin position="130"/>
        <end position="139"/>
    </location>
</feature>
<dbReference type="Proteomes" id="UP001064489">
    <property type="component" value="Chromosome 11"/>
</dbReference>
<feature type="region of interest" description="Disordered" evidence="1">
    <location>
        <begin position="112"/>
        <end position="151"/>
    </location>
</feature>
<protein>
    <recommendedName>
        <fullName evidence="4">Retrotransposon gag domain-containing protein</fullName>
    </recommendedName>
</protein>
<evidence type="ECO:0000313" key="2">
    <source>
        <dbReference type="EMBL" id="KAI9154591.1"/>
    </source>
</evidence>
<organism evidence="2 3">
    <name type="scientific">Acer negundo</name>
    <name type="common">Box elder</name>
    <dbReference type="NCBI Taxonomy" id="4023"/>
    <lineage>
        <taxon>Eukaryota</taxon>
        <taxon>Viridiplantae</taxon>
        <taxon>Streptophyta</taxon>
        <taxon>Embryophyta</taxon>
        <taxon>Tracheophyta</taxon>
        <taxon>Spermatophyta</taxon>
        <taxon>Magnoliopsida</taxon>
        <taxon>eudicotyledons</taxon>
        <taxon>Gunneridae</taxon>
        <taxon>Pentapetalae</taxon>
        <taxon>rosids</taxon>
        <taxon>malvids</taxon>
        <taxon>Sapindales</taxon>
        <taxon>Sapindaceae</taxon>
        <taxon>Hippocastanoideae</taxon>
        <taxon>Acereae</taxon>
        <taxon>Acer</taxon>
    </lineage>
</organism>
<sequence length="251" mass="28477">MYSDLGNASQIFELHSKLKEMKQGSNSVTQYFSDLQDLWQELDLFFEEDSSCAKCSIKQQLKLENERVYDFLAGLNRNLDEVRGRVVARDPFPSTDEAFAKVRREEGRRKVMLTDDQPFSSYAPKGSALVSRNSSSHGQPNHDPRMNKRGERPWCNHCNHPGHTREKCWQLHGKPANWQPRKPAEGRAYQAHSDRNTAGQTGTPIQFNKEQVEHLCCLLNQPSFNVNSSSGSTICSCSMAQSGPIIGEDNW</sequence>
<dbReference type="PANTHER" id="PTHR34222:SF40">
    <property type="match status" value="1"/>
</dbReference>